<name>A0AA40DTY2_9PEZI</name>
<sequence>MGIHHHHWILLLSLLGQSHDDGIVTKEEHALLGGDLTIRGFVLAISYSVFKNPYLVNRDSLSRLQFILISLGFGLDCWSCNVSTSSPKRINKVWVGY</sequence>
<keyword evidence="1" id="KW-0732">Signal</keyword>
<feature type="chain" id="PRO_5041311654" evidence="1">
    <location>
        <begin position="21"/>
        <end position="97"/>
    </location>
</feature>
<evidence type="ECO:0000313" key="2">
    <source>
        <dbReference type="EMBL" id="KAK0716194.1"/>
    </source>
</evidence>
<gene>
    <name evidence="2" type="ORF">B0H67DRAFT_582568</name>
</gene>
<protein>
    <submittedName>
        <fullName evidence="2">Uncharacterized protein</fullName>
    </submittedName>
</protein>
<dbReference type="AlphaFoldDB" id="A0AA40DTY2"/>
<organism evidence="2 3">
    <name type="scientific">Lasiosphaeris hirsuta</name>
    <dbReference type="NCBI Taxonomy" id="260670"/>
    <lineage>
        <taxon>Eukaryota</taxon>
        <taxon>Fungi</taxon>
        <taxon>Dikarya</taxon>
        <taxon>Ascomycota</taxon>
        <taxon>Pezizomycotina</taxon>
        <taxon>Sordariomycetes</taxon>
        <taxon>Sordariomycetidae</taxon>
        <taxon>Sordariales</taxon>
        <taxon>Lasiosphaeriaceae</taxon>
        <taxon>Lasiosphaeris</taxon>
    </lineage>
</organism>
<reference evidence="2" key="1">
    <citation type="submission" date="2023-06" db="EMBL/GenBank/DDBJ databases">
        <title>Genome-scale phylogeny and comparative genomics of the fungal order Sordariales.</title>
        <authorList>
            <consortium name="Lawrence Berkeley National Laboratory"/>
            <person name="Hensen N."/>
            <person name="Bonometti L."/>
            <person name="Westerberg I."/>
            <person name="Brannstrom I.O."/>
            <person name="Guillou S."/>
            <person name="Cros-Aarteil S."/>
            <person name="Calhoun S."/>
            <person name="Haridas S."/>
            <person name="Kuo A."/>
            <person name="Mondo S."/>
            <person name="Pangilinan J."/>
            <person name="Riley R."/>
            <person name="Labutti K."/>
            <person name="Andreopoulos B."/>
            <person name="Lipzen A."/>
            <person name="Chen C."/>
            <person name="Yanf M."/>
            <person name="Daum C."/>
            <person name="Ng V."/>
            <person name="Clum A."/>
            <person name="Steindorff A."/>
            <person name="Ohm R."/>
            <person name="Martin F."/>
            <person name="Silar P."/>
            <person name="Natvig D."/>
            <person name="Lalanne C."/>
            <person name="Gautier V."/>
            <person name="Ament-Velasquez S.L."/>
            <person name="Kruys A."/>
            <person name="Hutchinson M.I."/>
            <person name="Powell A.J."/>
            <person name="Barry K."/>
            <person name="Miller A.N."/>
            <person name="Grigoriev I.V."/>
            <person name="Debuchy R."/>
            <person name="Gladieux P."/>
            <person name="Thoren M.H."/>
            <person name="Johannesson H."/>
        </authorList>
    </citation>
    <scope>NUCLEOTIDE SEQUENCE</scope>
    <source>
        <strain evidence="2">SMH4607-1</strain>
    </source>
</reference>
<dbReference type="EMBL" id="JAUKUA010000004">
    <property type="protein sequence ID" value="KAK0716194.1"/>
    <property type="molecule type" value="Genomic_DNA"/>
</dbReference>
<evidence type="ECO:0000313" key="3">
    <source>
        <dbReference type="Proteomes" id="UP001172102"/>
    </source>
</evidence>
<accession>A0AA40DTY2</accession>
<dbReference type="Proteomes" id="UP001172102">
    <property type="component" value="Unassembled WGS sequence"/>
</dbReference>
<keyword evidence="3" id="KW-1185">Reference proteome</keyword>
<comment type="caution">
    <text evidence="2">The sequence shown here is derived from an EMBL/GenBank/DDBJ whole genome shotgun (WGS) entry which is preliminary data.</text>
</comment>
<proteinExistence type="predicted"/>
<evidence type="ECO:0000256" key="1">
    <source>
        <dbReference type="SAM" id="SignalP"/>
    </source>
</evidence>
<feature type="signal peptide" evidence="1">
    <location>
        <begin position="1"/>
        <end position="20"/>
    </location>
</feature>